<protein>
    <submittedName>
        <fullName evidence="2">Uncharacterized protein</fullName>
    </submittedName>
</protein>
<accession>A0A226EFK1</accession>
<evidence type="ECO:0000313" key="3">
    <source>
        <dbReference type="Proteomes" id="UP000198287"/>
    </source>
</evidence>
<sequence>MMLTPRKKGTQYGKEMKGREDDNEMEKGFRTIGFFLDTVLHIQVVPHSISIPVSRRCNKQFGSSSLKIRLGHAPRDATLSKICLHSRTQDHKKCQKLRIIKNTDENKRETIGLVDVGAAVSLKGKQSLQGWDNLGQ</sequence>
<feature type="region of interest" description="Disordered" evidence="1">
    <location>
        <begin position="1"/>
        <end position="23"/>
    </location>
</feature>
<keyword evidence="3" id="KW-1185">Reference proteome</keyword>
<dbReference type="EMBL" id="LNIX01000004">
    <property type="protein sequence ID" value="OXA56150.1"/>
    <property type="molecule type" value="Genomic_DNA"/>
</dbReference>
<dbReference type="Proteomes" id="UP000198287">
    <property type="component" value="Unassembled WGS sequence"/>
</dbReference>
<name>A0A226EFK1_FOLCA</name>
<proteinExistence type="predicted"/>
<dbReference type="AlphaFoldDB" id="A0A226EFK1"/>
<evidence type="ECO:0000256" key="1">
    <source>
        <dbReference type="SAM" id="MobiDB-lite"/>
    </source>
</evidence>
<organism evidence="2 3">
    <name type="scientific">Folsomia candida</name>
    <name type="common">Springtail</name>
    <dbReference type="NCBI Taxonomy" id="158441"/>
    <lineage>
        <taxon>Eukaryota</taxon>
        <taxon>Metazoa</taxon>
        <taxon>Ecdysozoa</taxon>
        <taxon>Arthropoda</taxon>
        <taxon>Hexapoda</taxon>
        <taxon>Collembola</taxon>
        <taxon>Entomobryomorpha</taxon>
        <taxon>Isotomoidea</taxon>
        <taxon>Isotomidae</taxon>
        <taxon>Proisotominae</taxon>
        <taxon>Folsomia</taxon>
    </lineage>
</organism>
<gene>
    <name evidence="2" type="ORF">Fcan01_09933</name>
</gene>
<feature type="compositionally biased region" description="Basic and acidic residues" evidence="1">
    <location>
        <begin position="14"/>
        <end position="23"/>
    </location>
</feature>
<comment type="caution">
    <text evidence="2">The sequence shown here is derived from an EMBL/GenBank/DDBJ whole genome shotgun (WGS) entry which is preliminary data.</text>
</comment>
<evidence type="ECO:0000313" key="2">
    <source>
        <dbReference type="EMBL" id="OXA56150.1"/>
    </source>
</evidence>
<reference evidence="2 3" key="1">
    <citation type="submission" date="2015-12" db="EMBL/GenBank/DDBJ databases">
        <title>The genome of Folsomia candida.</title>
        <authorList>
            <person name="Faddeeva A."/>
            <person name="Derks M.F."/>
            <person name="Anvar Y."/>
            <person name="Smit S."/>
            <person name="Van Straalen N."/>
            <person name="Roelofs D."/>
        </authorList>
    </citation>
    <scope>NUCLEOTIDE SEQUENCE [LARGE SCALE GENOMIC DNA]</scope>
    <source>
        <strain evidence="2 3">VU population</strain>
        <tissue evidence="2">Whole body</tissue>
    </source>
</reference>